<gene>
    <name evidence="2" type="ORF">HID58_054951</name>
</gene>
<feature type="region of interest" description="Disordered" evidence="1">
    <location>
        <begin position="1"/>
        <end position="50"/>
    </location>
</feature>
<keyword evidence="3" id="KW-1185">Reference proteome</keyword>
<dbReference type="Proteomes" id="UP000824890">
    <property type="component" value="Unassembled WGS sequence"/>
</dbReference>
<evidence type="ECO:0000313" key="3">
    <source>
        <dbReference type="Proteomes" id="UP000824890"/>
    </source>
</evidence>
<accession>A0ABQ8AJT5</accession>
<dbReference type="EMBL" id="JAGKQM010000013">
    <property type="protein sequence ID" value="KAH0892522.1"/>
    <property type="molecule type" value="Genomic_DNA"/>
</dbReference>
<protein>
    <submittedName>
        <fullName evidence="2">Uncharacterized protein</fullName>
    </submittedName>
</protein>
<name>A0ABQ8AJT5_BRANA</name>
<organism evidence="2 3">
    <name type="scientific">Brassica napus</name>
    <name type="common">Rape</name>
    <dbReference type="NCBI Taxonomy" id="3708"/>
    <lineage>
        <taxon>Eukaryota</taxon>
        <taxon>Viridiplantae</taxon>
        <taxon>Streptophyta</taxon>
        <taxon>Embryophyta</taxon>
        <taxon>Tracheophyta</taxon>
        <taxon>Spermatophyta</taxon>
        <taxon>Magnoliopsida</taxon>
        <taxon>eudicotyledons</taxon>
        <taxon>Gunneridae</taxon>
        <taxon>Pentapetalae</taxon>
        <taxon>rosids</taxon>
        <taxon>malvids</taxon>
        <taxon>Brassicales</taxon>
        <taxon>Brassicaceae</taxon>
        <taxon>Brassiceae</taxon>
        <taxon>Brassica</taxon>
    </lineage>
</organism>
<evidence type="ECO:0000313" key="2">
    <source>
        <dbReference type="EMBL" id="KAH0892522.1"/>
    </source>
</evidence>
<comment type="caution">
    <text evidence="2">The sequence shown here is derived from an EMBL/GenBank/DDBJ whole genome shotgun (WGS) entry which is preliminary data.</text>
</comment>
<feature type="compositionally biased region" description="Polar residues" evidence="1">
    <location>
        <begin position="1"/>
        <end position="19"/>
    </location>
</feature>
<reference evidence="2 3" key="1">
    <citation type="submission" date="2021-05" db="EMBL/GenBank/DDBJ databases">
        <title>Genome Assembly of Synthetic Allotetraploid Brassica napus Reveals Homoeologous Exchanges between Subgenomes.</title>
        <authorList>
            <person name="Davis J.T."/>
        </authorList>
    </citation>
    <scope>NUCLEOTIDE SEQUENCE [LARGE SCALE GENOMIC DNA]</scope>
    <source>
        <strain evidence="3">cv. Da-Ae</strain>
        <tissue evidence="2">Seedling</tissue>
    </source>
</reference>
<sequence length="79" mass="8370">SSKNTTSSIPTSGLVSATTVEIPKHASASVEEGSTNLQRKAPPRLTEHRGESTLMITYKQLLTTSLFSSVPRLPHGGHG</sequence>
<feature type="non-terminal residue" evidence="2">
    <location>
        <position position="1"/>
    </location>
</feature>
<evidence type="ECO:0000256" key="1">
    <source>
        <dbReference type="SAM" id="MobiDB-lite"/>
    </source>
</evidence>
<proteinExistence type="predicted"/>